<evidence type="ECO:0000256" key="1">
    <source>
        <dbReference type="ARBA" id="ARBA00006442"/>
    </source>
</evidence>
<dbReference type="GO" id="GO:0005737">
    <property type="term" value="C:cytoplasm"/>
    <property type="evidence" value="ECO:0007669"/>
    <property type="project" value="TreeGrafter"/>
</dbReference>
<comment type="similarity">
    <text evidence="1">Belongs to the FAD-dependent oxidoreductase family.</text>
</comment>
<dbReference type="PRINTS" id="PR00469">
    <property type="entry name" value="PNDRDTASEII"/>
</dbReference>
<dbReference type="GO" id="GO:0004174">
    <property type="term" value="F:electron-transferring-flavoprotein dehydrogenase activity"/>
    <property type="evidence" value="ECO:0007669"/>
    <property type="project" value="TreeGrafter"/>
</dbReference>
<dbReference type="Proteomes" id="UP000494115">
    <property type="component" value="Unassembled WGS sequence"/>
</dbReference>
<dbReference type="PRINTS" id="PR00368">
    <property type="entry name" value="FADPNR"/>
</dbReference>
<protein>
    <submittedName>
        <fullName evidence="6">Demethylphylloquinone reductase NdbB</fullName>
        <ecNumber evidence="6">1.6.5.12</ecNumber>
    </submittedName>
</protein>
<gene>
    <name evidence="6" type="primary">ndbB</name>
    <name evidence="6" type="ORF">LMG28138_05387</name>
</gene>
<sequence>MKRVVIVGGGYAGVALARALDRNAEVCLVEARDRFVHNAAAIRSVVAPALLERIVIPYDRLLRRGAVRRGVVASASEHGVVLAGGEAIEADVVIVATGSRYAEPFKPDGDSAAAFNGSIRAAHATLRAADNVAIVGGGAVGVELAGEISTAFPNKSVTLVSNAPALMPGYSAKFSRALQTQLRRKGVQLRLDTRVETLAHRERPHAGILGNDAGDEPRHLIFPALGAQPVTALFREMVGARFDRQGRVIVDGWLRPAGLSRLFSLGDAAATGDPMTIVAITRQAPWLAKTINALLAGRRIESLAPYKPWPARGILVPLGPQDGASMLPILGRGWFAGRWATALIKGRELFIPRYLKEFGYDK</sequence>
<dbReference type="InterPro" id="IPR036188">
    <property type="entry name" value="FAD/NAD-bd_sf"/>
</dbReference>
<dbReference type="Pfam" id="PF07992">
    <property type="entry name" value="Pyr_redox_2"/>
    <property type="match status" value="1"/>
</dbReference>
<dbReference type="Gene3D" id="3.50.50.100">
    <property type="match status" value="1"/>
</dbReference>
<dbReference type="PANTHER" id="PTHR43735:SF3">
    <property type="entry name" value="FERROPTOSIS SUPPRESSOR PROTEIN 1"/>
    <property type="match status" value="1"/>
</dbReference>
<reference evidence="6 7" key="1">
    <citation type="submission" date="2020-04" db="EMBL/GenBank/DDBJ databases">
        <authorList>
            <person name="De Canck E."/>
        </authorList>
    </citation>
    <scope>NUCLEOTIDE SEQUENCE [LARGE SCALE GENOMIC DNA]</scope>
    <source>
        <strain evidence="6 7">LMG 28138</strain>
    </source>
</reference>
<organism evidence="6 7">
    <name type="scientific">Pararobbsia alpina</name>
    <dbReference type="NCBI Taxonomy" id="621374"/>
    <lineage>
        <taxon>Bacteria</taxon>
        <taxon>Pseudomonadati</taxon>
        <taxon>Pseudomonadota</taxon>
        <taxon>Betaproteobacteria</taxon>
        <taxon>Burkholderiales</taxon>
        <taxon>Burkholderiaceae</taxon>
        <taxon>Pararobbsia</taxon>
    </lineage>
</organism>
<dbReference type="SUPFAM" id="SSF51905">
    <property type="entry name" value="FAD/NAD(P)-binding domain"/>
    <property type="match status" value="1"/>
</dbReference>
<evidence type="ECO:0000259" key="5">
    <source>
        <dbReference type="Pfam" id="PF07992"/>
    </source>
</evidence>
<evidence type="ECO:0000256" key="3">
    <source>
        <dbReference type="ARBA" id="ARBA00022827"/>
    </source>
</evidence>
<evidence type="ECO:0000256" key="4">
    <source>
        <dbReference type="ARBA" id="ARBA00023002"/>
    </source>
</evidence>
<keyword evidence="7" id="KW-1185">Reference proteome</keyword>
<keyword evidence="2" id="KW-0285">Flavoprotein</keyword>
<name>A0A6S7BM45_9BURK</name>
<dbReference type="EMBL" id="CADIKM010000057">
    <property type="protein sequence ID" value="CAB3803644.1"/>
    <property type="molecule type" value="Genomic_DNA"/>
</dbReference>
<dbReference type="EC" id="1.6.5.12" evidence="6"/>
<feature type="domain" description="FAD/NAD(P)-binding" evidence="5">
    <location>
        <begin position="3"/>
        <end position="283"/>
    </location>
</feature>
<evidence type="ECO:0000256" key="2">
    <source>
        <dbReference type="ARBA" id="ARBA00022630"/>
    </source>
</evidence>
<dbReference type="InterPro" id="IPR023753">
    <property type="entry name" value="FAD/NAD-binding_dom"/>
</dbReference>
<dbReference type="AlphaFoldDB" id="A0A6S7BM45"/>
<evidence type="ECO:0000313" key="7">
    <source>
        <dbReference type="Proteomes" id="UP000494115"/>
    </source>
</evidence>
<keyword evidence="4 6" id="KW-0560">Oxidoreductase</keyword>
<keyword evidence="3" id="KW-0274">FAD</keyword>
<evidence type="ECO:0000313" key="6">
    <source>
        <dbReference type="EMBL" id="CAB3803644.1"/>
    </source>
</evidence>
<dbReference type="GO" id="GO:0050660">
    <property type="term" value="F:flavin adenine dinucleotide binding"/>
    <property type="evidence" value="ECO:0007669"/>
    <property type="project" value="TreeGrafter"/>
</dbReference>
<proteinExistence type="inferred from homology"/>
<accession>A0A6S7BM45</accession>
<dbReference type="PANTHER" id="PTHR43735">
    <property type="entry name" value="APOPTOSIS-INDUCING FACTOR 1"/>
    <property type="match status" value="1"/>
</dbReference>